<organism evidence="1">
    <name type="scientific">Gordonia sp. MP11Mi</name>
    <dbReference type="NCBI Taxonomy" id="3022769"/>
    <lineage>
        <taxon>Bacteria</taxon>
        <taxon>Bacillati</taxon>
        <taxon>Actinomycetota</taxon>
        <taxon>Actinomycetes</taxon>
        <taxon>Mycobacteriales</taxon>
        <taxon>Gordoniaceae</taxon>
        <taxon>Gordonia</taxon>
    </lineage>
</organism>
<dbReference type="InterPro" id="IPR010662">
    <property type="entry name" value="RBBP9/YdeN"/>
</dbReference>
<dbReference type="RefSeq" id="WP_420041382.1">
    <property type="nucleotide sequence ID" value="NZ_CP128986.1"/>
</dbReference>
<protein>
    <submittedName>
        <fullName evidence="1">Hydrolase YdeN</fullName>
        <ecNumber evidence="1">3.-.-.-</ecNumber>
    </submittedName>
</protein>
<dbReference type="EC" id="3.-.-.-" evidence="1"/>
<sequence>MSINRTLIVHGFGAGIDDHWFRWLANETHGDRLALPDARRPDADTWTSLVADALANSDEGTAVVAHSLGCVTVARALQQVSDVRLGAFVAVAPFRRPLSGPFGDTELDCFIADGLDAFLAGTEVAAVRRRITRATVFASDDDPIVPSEASDEFAADLDVAVRVVPGAGHFLADDGVSTLPQILDGLDLRGL</sequence>
<dbReference type="AlphaFoldDB" id="A0AA97CUL7"/>
<dbReference type="PANTHER" id="PTHR15394">
    <property type="entry name" value="SERINE HYDROLASE RBBP9"/>
    <property type="match status" value="1"/>
</dbReference>
<dbReference type="SUPFAM" id="SSF53474">
    <property type="entry name" value="alpha/beta-Hydrolases"/>
    <property type="match status" value="1"/>
</dbReference>
<proteinExistence type="predicted"/>
<dbReference type="InterPro" id="IPR029058">
    <property type="entry name" value="AB_hydrolase_fold"/>
</dbReference>
<name>A0AA97CUL7_9ACTN</name>
<dbReference type="EMBL" id="CP128986">
    <property type="protein sequence ID" value="WOC12124.1"/>
    <property type="molecule type" value="Genomic_DNA"/>
</dbReference>
<dbReference type="Gene3D" id="3.40.50.1820">
    <property type="entry name" value="alpha/beta hydrolase"/>
    <property type="match status" value="1"/>
</dbReference>
<dbReference type="Pfam" id="PF06821">
    <property type="entry name" value="Ser_hydrolase"/>
    <property type="match status" value="1"/>
</dbReference>
<evidence type="ECO:0000313" key="1">
    <source>
        <dbReference type="EMBL" id="WOC12124.1"/>
    </source>
</evidence>
<dbReference type="PANTHER" id="PTHR15394:SF3">
    <property type="entry name" value="SERINE HYDROLASE RBBP9"/>
    <property type="match status" value="1"/>
</dbReference>
<gene>
    <name evidence="1" type="primary">ydeN</name>
    <name evidence="1" type="ORF">MP11Mi_12060</name>
</gene>
<keyword evidence="1" id="KW-0378">Hydrolase</keyword>
<reference evidence="1" key="1">
    <citation type="submission" date="2023-06" db="EMBL/GenBank/DDBJ databases">
        <title>Gordonia sp. nov. and Pseudochrobactrum sp. nov., two species isolated from the burying beetle Nicrophorus vespilloides.</title>
        <authorList>
            <person name="Poehlein A."/>
            <person name="Guzman J."/>
            <person name="Daniel R."/>
            <person name="Vilcinskas A."/>
        </authorList>
    </citation>
    <scope>NUCLEOTIDE SEQUENCE</scope>
    <source>
        <strain evidence="1">MP11Mi</strain>
    </source>
</reference>
<accession>A0AA97CUL7</accession>
<dbReference type="GO" id="GO:0016787">
    <property type="term" value="F:hydrolase activity"/>
    <property type="evidence" value="ECO:0007669"/>
    <property type="project" value="UniProtKB-KW"/>
</dbReference>